<dbReference type="GO" id="GO:0050614">
    <property type="term" value="F:Delta24-sterol reductase activity"/>
    <property type="evidence" value="ECO:0007669"/>
    <property type="project" value="UniProtKB-EC"/>
</dbReference>
<dbReference type="SUPFAM" id="SSF56176">
    <property type="entry name" value="FAD-binding/transporter-associated domain-like"/>
    <property type="match status" value="1"/>
</dbReference>
<evidence type="ECO:0000259" key="10">
    <source>
        <dbReference type="PROSITE" id="PS51387"/>
    </source>
</evidence>
<dbReference type="GO" id="GO:0008202">
    <property type="term" value="P:steroid metabolic process"/>
    <property type="evidence" value="ECO:0007669"/>
    <property type="project" value="TreeGrafter"/>
</dbReference>
<feature type="transmembrane region" description="Helical" evidence="9">
    <location>
        <begin position="472"/>
        <end position="503"/>
    </location>
</feature>
<dbReference type="PROSITE" id="PS51387">
    <property type="entry name" value="FAD_PCMH"/>
    <property type="match status" value="1"/>
</dbReference>
<dbReference type="PANTHER" id="PTHR10801">
    <property type="entry name" value="24-DEHYDROCHOLESTEROL REDUCTASE"/>
    <property type="match status" value="1"/>
</dbReference>
<proteinExistence type="predicted"/>
<dbReference type="EC" id="1.3.1.72" evidence="2"/>
<keyword evidence="7" id="KW-0560">Oxidoreductase</keyword>
<dbReference type="InterPro" id="IPR006094">
    <property type="entry name" value="Oxid_FAD_bind_N"/>
</dbReference>
<accession>A0AAV9WU42</accession>
<dbReference type="EMBL" id="JAVHJO010000016">
    <property type="protein sequence ID" value="KAK6526295.1"/>
    <property type="molecule type" value="Genomic_DNA"/>
</dbReference>
<keyword evidence="6 9" id="KW-1133">Transmembrane helix</keyword>
<dbReference type="FunFam" id="3.30.465.10:FF:000031">
    <property type="entry name" value="FAD binding domain protein"/>
    <property type="match status" value="1"/>
</dbReference>
<dbReference type="PANTHER" id="PTHR10801:SF0">
    <property type="entry name" value="DELTA(24)-STEROL REDUCTASE"/>
    <property type="match status" value="1"/>
</dbReference>
<evidence type="ECO:0000256" key="4">
    <source>
        <dbReference type="ARBA" id="ARBA00022692"/>
    </source>
</evidence>
<dbReference type="InterPro" id="IPR040165">
    <property type="entry name" value="Diminuto-like"/>
</dbReference>
<dbReference type="InterPro" id="IPR016166">
    <property type="entry name" value="FAD-bd_PCMH"/>
</dbReference>
<name>A0AAV9WU42_9PEZI</name>
<evidence type="ECO:0000256" key="8">
    <source>
        <dbReference type="ARBA" id="ARBA00023136"/>
    </source>
</evidence>
<dbReference type="InterPro" id="IPR016164">
    <property type="entry name" value="FAD-linked_Oxase-like_C"/>
</dbReference>
<evidence type="ECO:0000313" key="12">
    <source>
        <dbReference type="Proteomes" id="UP001365542"/>
    </source>
</evidence>
<dbReference type="GO" id="GO:0005737">
    <property type="term" value="C:cytoplasm"/>
    <property type="evidence" value="ECO:0007669"/>
    <property type="project" value="TreeGrafter"/>
</dbReference>
<keyword evidence="8 9" id="KW-0472">Membrane</keyword>
<comment type="caution">
    <text evidence="11">The sequence shown here is derived from an EMBL/GenBank/DDBJ whole genome shotgun (WGS) entry which is preliminary data.</text>
</comment>
<organism evidence="11 12">
    <name type="scientific">Orbilia ellipsospora</name>
    <dbReference type="NCBI Taxonomy" id="2528407"/>
    <lineage>
        <taxon>Eukaryota</taxon>
        <taxon>Fungi</taxon>
        <taxon>Dikarya</taxon>
        <taxon>Ascomycota</taxon>
        <taxon>Pezizomycotina</taxon>
        <taxon>Orbiliomycetes</taxon>
        <taxon>Orbiliales</taxon>
        <taxon>Orbiliaceae</taxon>
        <taxon>Orbilia</taxon>
    </lineage>
</organism>
<evidence type="ECO:0000256" key="9">
    <source>
        <dbReference type="SAM" id="Phobius"/>
    </source>
</evidence>
<sequence>MQAAHDAAVGRISSVIRDFHARKVPYRIYHGSTNSTRASTLSRDRMVDTSTLTHVLHVDTLTKTAIVEPNVPMDKLVEATLPHGLIPPVVMEFPGITTGGGYSGTSAESSSFRHGFFDRNVNWVEMVLANGEVVRASREDKIDLLHGAASSFGTLGVVTLLELQLIPSKPYVEVTYHPVEDANEIVPRIEALTNDPTNDFLDGIMFSKNTGVLVSGRLVDSPPEGTKIQSFTSPTDPWFYIHAERLLSRKKTTKTAPHMDIVPITSYLFRYDRGGFWVGRYAFSYFITPFNRITRWILDYFMHTRIMYHALHKSGHSNIYVIQDVAVPYSGAVEFVNFLDRDFGIYPLWLCPLKMKGSRRDSPHGLLAEVSAKDSPEYLLNFGVWGPAPSTAKTTASFININRRLEQKVDSLGGKKWLYAQTYYTEDEFWTIYNKKEYDGLRHKYHATYLPSVYDKVKTDLIAEQERINASWVAWVNAMVWAIWPLSGLYGVLAVLFGGDYLLPGGQTKAKSKKQ</sequence>
<keyword evidence="12" id="KW-1185">Reference proteome</keyword>
<evidence type="ECO:0000256" key="3">
    <source>
        <dbReference type="ARBA" id="ARBA00022630"/>
    </source>
</evidence>
<protein>
    <recommendedName>
        <fullName evidence="2">Delta(24)-sterol reductase</fullName>
        <ecNumber evidence="2">1.3.1.72</ecNumber>
    </recommendedName>
</protein>
<dbReference type="Gene3D" id="3.30.465.10">
    <property type="match status" value="1"/>
</dbReference>
<evidence type="ECO:0000256" key="2">
    <source>
        <dbReference type="ARBA" id="ARBA00012405"/>
    </source>
</evidence>
<reference evidence="11 12" key="1">
    <citation type="submission" date="2019-10" db="EMBL/GenBank/DDBJ databases">
        <authorList>
            <person name="Palmer J.M."/>
        </authorList>
    </citation>
    <scope>NUCLEOTIDE SEQUENCE [LARGE SCALE GENOMIC DNA]</scope>
    <source>
        <strain evidence="11 12">TWF694</strain>
    </source>
</reference>
<dbReference type="InterPro" id="IPR016169">
    <property type="entry name" value="FAD-bd_PCMH_sub2"/>
</dbReference>
<dbReference type="Proteomes" id="UP001365542">
    <property type="component" value="Unassembled WGS sequence"/>
</dbReference>
<gene>
    <name evidence="11" type="ORF">TWF694_004895</name>
</gene>
<evidence type="ECO:0000256" key="7">
    <source>
        <dbReference type="ARBA" id="ARBA00023002"/>
    </source>
</evidence>
<keyword evidence="3" id="KW-0285">Flavoprotein</keyword>
<keyword evidence="4 9" id="KW-0812">Transmembrane</keyword>
<evidence type="ECO:0000256" key="6">
    <source>
        <dbReference type="ARBA" id="ARBA00022989"/>
    </source>
</evidence>
<dbReference type="GO" id="GO:0000246">
    <property type="term" value="F:Delta24(24-1) sterol reductase activity"/>
    <property type="evidence" value="ECO:0007669"/>
    <property type="project" value="TreeGrafter"/>
</dbReference>
<dbReference type="AlphaFoldDB" id="A0AAV9WU42"/>
<dbReference type="Pfam" id="PF01565">
    <property type="entry name" value="FAD_binding_4"/>
    <property type="match status" value="1"/>
</dbReference>
<evidence type="ECO:0000313" key="11">
    <source>
        <dbReference type="EMBL" id="KAK6526295.1"/>
    </source>
</evidence>
<keyword evidence="5" id="KW-0274">FAD</keyword>
<evidence type="ECO:0000256" key="5">
    <source>
        <dbReference type="ARBA" id="ARBA00022827"/>
    </source>
</evidence>
<dbReference type="GO" id="GO:0071949">
    <property type="term" value="F:FAD binding"/>
    <property type="evidence" value="ECO:0007669"/>
    <property type="project" value="InterPro"/>
</dbReference>
<dbReference type="InterPro" id="IPR036318">
    <property type="entry name" value="FAD-bd_PCMH-like_sf"/>
</dbReference>
<evidence type="ECO:0000256" key="1">
    <source>
        <dbReference type="ARBA" id="ARBA00004167"/>
    </source>
</evidence>
<dbReference type="GO" id="GO:0016020">
    <property type="term" value="C:membrane"/>
    <property type="evidence" value="ECO:0007669"/>
    <property type="project" value="UniProtKB-SubCell"/>
</dbReference>
<dbReference type="SUPFAM" id="SSF55103">
    <property type="entry name" value="FAD-linked oxidases, C-terminal domain"/>
    <property type="match status" value="1"/>
</dbReference>
<feature type="domain" description="FAD-binding PCMH-type" evidence="10">
    <location>
        <begin position="1"/>
        <end position="168"/>
    </location>
</feature>
<comment type="subcellular location">
    <subcellularLocation>
        <location evidence="1">Membrane</location>
        <topology evidence="1">Single-pass membrane protein</topology>
    </subcellularLocation>
</comment>